<evidence type="ECO:0000256" key="2">
    <source>
        <dbReference type="ARBA" id="ARBA00022475"/>
    </source>
</evidence>
<dbReference type="InterPro" id="IPR002797">
    <property type="entry name" value="Polysacc_synth"/>
</dbReference>
<evidence type="ECO:0000256" key="4">
    <source>
        <dbReference type="ARBA" id="ARBA00022989"/>
    </source>
</evidence>
<organism evidence="7 8">
    <name type="scientific">Devosia yakushimensis</name>
    <dbReference type="NCBI Taxonomy" id="470028"/>
    <lineage>
        <taxon>Bacteria</taxon>
        <taxon>Pseudomonadati</taxon>
        <taxon>Pseudomonadota</taxon>
        <taxon>Alphaproteobacteria</taxon>
        <taxon>Hyphomicrobiales</taxon>
        <taxon>Devosiaceae</taxon>
        <taxon>Devosia</taxon>
    </lineage>
</organism>
<dbReference type="PANTHER" id="PTHR30250">
    <property type="entry name" value="PST FAMILY PREDICTED COLANIC ACID TRANSPORTER"/>
    <property type="match status" value="1"/>
</dbReference>
<evidence type="ECO:0000256" key="3">
    <source>
        <dbReference type="ARBA" id="ARBA00022692"/>
    </source>
</evidence>
<protein>
    <recommendedName>
        <fullName evidence="9">Polysaccharide biosynthesis protein C-terminal domain-containing protein</fullName>
    </recommendedName>
</protein>
<evidence type="ECO:0000256" key="5">
    <source>
        <dbReference type="ARBA" id="ARBA00023136"/>
    </source>
</evidence>
<dbReference type="EMBL" id="BSNG01000004">
    <property type="protein sequence ID" value="GLQ12211.1"/>
    <property type="molecule type" value="Genomic_DNA"/>
</dbReference>
<dbReference type="Pfam" id="PF01943">
    <property type="entry name" value="Polysacc_synt"/>
    <property type="match status" value="1"/>
</dbReference>
<feature type="transmembrane region" description="Helical" evidence="6">
    <location>
        <begin position="381"/>
        <end position="408"/>
    </location>
</feature>
<reference evidence="7" key="2">
    <citation type="submission" date="2023-01" db="EMBL/GenBank/DDBJ databases">
        <title>Draft genome sequence of Devosia yakushimensis strain NBRC 103855.</title>
        <authorList>
            <person name="Sun Q."/>
            <person name="Mori K."/>
        </authorList>
    </citation>
    <scope>NUCLEOTIDE SEQUENCE</scope>
    <source>
        <strain evidence="7">NBRC 103855</strain>
    </source>
</reference>
<evidence type="ECO:0000256" key="1">
    <source>
        <dbReference type="ARBA" id="ARBA00004651"/>
    </source>
</evidence>
<keyword evidence="3 6" id="KW-0812">Transmembrane</keyword>
<keyword evidence="8" id="KW-1185">Reference proteome</keyword>
<feature type="transmembrane region" description="Helical" evidence="6">
    <location>
        <begin position="192"/>
        <end position="210"/>
    </location>
</feature>
<name>A0ABQ5UJR1_9HYPH</name>
<evidence type="ECO:0008006" key="9">
    <source>
        <dbReference type="Google" id="ProtNLM"/>
    </source>
</evidence>
<sequence length="461" mass="48314">MLRQGGAFGSLLRTGLTRSLSSLAIKLASAGLTYIGFVVLARTMSAAEYGYFAFGLALATVLAIGAGMGQQTAVMRFHAEDMARKDSAAARTTLRAGSMLTILGSLLVAAALCLYAAIADALRGSAPSWPLYAAALLVLPMALGEYTSAALRTQGSIWTALAPRDVVWRIALPLLALALAAAGVMLTGWGALLLAAGLLLVVVAAQYGLARTERYQLPLGFAGLSGFWRARGKISLWLLLGGFINAAALNADTIVIGALLAPEQAGAYFNAFRTGGLMTLFAFAISLVIAPPIARHFYAGERHKAQLLLAAGTWGGFIFSLLAFLAFVFFGNPIMSLFGESYGDASILLIILAVGFLADAATGPSRSVLMLTGHEKRYAAIFGLTTLISILAQIAVLPSFGVIGVAIVSSLNRMLAYGLMSWQCAVRTGLDPTIFGILRLRTHSGGQEGATYETPLVKNEP</sequence>
<dbReference type="Proteomes" id="UP001161406">
    <property type="component" value="Unassembled WGS sequence"/>
</dbReference>
<reference evidence="7" key="1">
    <citation type="journal article" date="2014" name="Int. J. Syst. Evol. Microbiol.">
        <title>Complete genome of a new Firmicutes species belonging to the dominant human colonic microbiota ('Ruminococcus bicirculans') reveals two chromosomes and a selective capacity to utilize plant glucans.</title>
        <authorList>
            <consortium name="NISC Comparative Sequencing Program"/>
            <person name="Wegmann U."/>
            <person name="Louis P."/>
            <person name="Goesmann A."/>
            <person name="Henrissat B."/>
            <person name="Duncan S.H."/>
            <person name="Flint H.J."/>
        </authorList>
    </citation>
    <scope>NUCLEOTIDE SEQUENCE</scope>
    <source>
        <strain evidence="7">NBRC 103855</strain>
    </source>
</reference>
<feature type="transmembrane region" description="Helical" evidence="6">
    <location>
        <begin position="52"/>
        <end position="75"/>
    </location>
</feature>
<dbReference type="InterPro" id="IPR050833">
    <property type="entry name" value="Poly_Biosynth_Transport"/>
</dbReference>
<proteinExistence type="predicted"/>
<feature type="transmembrane region" description="Helical" evidence="6">
    <location>
        <begin position="342"/>
        <end position="361"/>
    </location>
</feature>
<feature type="transmembrane region" description="Helical" evidence="6">
    <location>
        <begin position="129"/>
        <end position="146"/>
    </location>
</feature>
<dbReference type="PANTHER" id="PTHR30250:SF11">
    <property type="entry name" value="O-ANTIGEN TRANSPORTER-RELATED"/>
    <property type="match status" value="1"/>
</dbReference>
<evidence type="ECO:0000256" key="6">
    <source>
        <dbReference type="SAM" id="Phobius"/>
    </source>
</evidence>
<feature type="transmembrane region" description="Helical" evidence="6">
    <location>
        <begin position="306"/>
        <end position="330"/>
    </location>
</feature>
<keyword evidence="2" id="KW-1003">Cell membrane</keyword>
<feature type="transmembrane region" description="Helical" evidence="6">
    <location>
        <begin position="236"/>
        <end position="260"/>
    </location>
</feature>
<gene>
    <name evidence="7" type="ORF">GCM10007913_41440</name>
</gene>
<feature type="transmembrane region" description="Helical" evidence="6">
    <location>
        <begin position="20"/>
        <end position="40"/>
    </location>
</feature>
<keyword evidence="5 6" id="KW-0472">Membrane</keyword>
<feature type="transmembrane region" description="Helical" evidence="6">
    <location>
        <begin position="272"/>
        <end position="294"/>
    </location>
</feature>
<feature type="transmembrane region" description="Helical" evidence="6">
    <location>
        <begin position="166"/>
        <end position="186"/>
    </location>
</feature>
<accession>A0ABQ5UJR1</accession>
<evidence type="ECO:0000313" key="7">
    <source>
        <dbReference type="EMBL" id="GLQ12211.1"/>
    </source>
</evidence>
<comment type="subcellular location">
    <subcellularLocation>
        <location evidence="1">Cell membrane</location>
        <topology evidence="1">Multi-pass membrane protein</topology>
    </subcellularLocation>
</comment>
<feature type="transmembrane region" description="Helical" evidence="6">
    <location>
        <begin position="96"/>
        <end position="117"/>
    </location>
</feature>
<comment type="caution">
    <text evidence="7">The sequence shown here is derived from an EMBL/GenBank/DDBJ whole genome shotgun (WGS) entry which is preliminary data.</text>
</comment>
<evidence type="ECO:0000313" key="8">
    <source>
        <dbReference type="Proteomes" id="UP001161406"/>
    </source>
</evidence>
<keyword evidence="4 6" id="KW-1133">Transmembrane helix</keyword>